<evidence type="ECO:0000313" key="2">
    <source>
        <dbReference type="EMBL" id="KAG8235101.1"/>
    </source>
</evidence>
<reference evidence="2" key="1">
    <citation type="submission" date="2013-04" db="EMBL/GenBank/DDBJ databases">
        <authorList>
            <person name="Qu J."/>
            <person name="Murali S.C."/>
            <person name="Bandaranaike D."/>
            <person name="Bellair M."/>
            <person name="Blankenburg K."/>
            <person name="Chao H."/>
            <person name="Dinh H."/>
            <person name="Doddapaneni H."/>
            <person name="Downs B."/>
            <person name="Dugan-Rocha S."/>
            <person name="Elkadiri S."/>
            <person name="Gnanaolivu R.D."/>
            <person name="Hernandez B."/>
            <person name="Javaid M."/>
            <person name="Jayaseelan J.C."/>
            <person name="Lee S."/>
            <person name="Li M."/>
            <person name="Ming W."/>
            <person name="Munidasa M."/>
            <person name="Muniz J."/>
            <person name="Nguyen L."/>
            <person name="Ongeri F."/>
            <person name="Osuji N."/>
            <person name="Pu L.-L."/>
            <person name="Puazo M."/>
            <person name="Qu C."/>
            <person name="Quiroz J."/>
            <person name="Raj R."/>
            <person name="Weissenberger G."/>
            <person name="Xin Y."/>
            <person name="Zou X."/>
            <person name="Han Y."/>
            <person name="Richards S."/>
            <person name="Worley K."/>
            <person name="Muzny D."/>
            <person name="Gibbs R."/>
        </authorList>
    </citation>
    <scope>NUCLEOTIDE SEQUENCE</scope>
    <source>
        <strain evidence="2">Sampled in the wild</strain>
    </source>
</reference>
<evidence type="ECO:0000313" key="3">
    <source>
        <dbReference type="Proteomes" id="UP000792457"/>
    </source>
</evidence>
<dbReference type="PANTHER" id="PTHR45913">
    <property type="entry name" value="EPM2A-INTERACTING PROTEIN 1"/>
    <property type="match status" value="1"/>
</dbReference>
<proteinExistence type="predicted"/>
<keyword evidence="3" id="KW-1185">Reference proteome</keyword>
<dbReference type="Proteomes" id="UP000792457">
    <property type="component" value="Unassembled WGS sequence"/>
</dbReference>
<protein>
    <submittedName>
        <fullName evidence="2">Uncharacterized protein</fullName>
    </submittedName>
</protein>
<organism evidence="2 3">
    <name type="scientific">Ladona fulva</name>
    <name type="common">Scarce chaser dragonfly</name>
    <name type="synonym">Libellula fulva</name>
    <dbReference type="NCBI Taxonomy" id="123851"/>
    <lineage>
        <taxon>Eukaryota</taxon>
        <taxon>Metazoa</taxon>
        <taxon>Ecdysozoa</taxon>
        <taxon>Arthropoda</taxon>
        <taxon>Hexapoda</taxon>
        <taxon>Insecta</taxon>
        <taxon>Pterygota</taxon>
        <taxon>Palaeoptera</taxon>
        <taxon>Odonata</taxon>
        <taxon>Epiprocta</taxon>
        <taxon>Anisoptera</taxon>
        <taxon>Libelluloidea</taxon>
        <taxon>Libellulidae</taxon>
        <taxon>Ladona</taxon>
    </lineage>
</organism>
<comment type="caution">
    <text evidence="2">The sequence shown here is derived from an EMBL/GenBank/DDBJ whole genome shotgun (WGS) entry which is preliminary data.</text>
</comment>
<dbReference type="Gene3D" id="1.25.40.20">
    <property type="entry name" value="Ankyrin repeat-containing domain"/>
    <property type="match status" value="1"/>
</dbReference>
<dbReference type="PANTHER" id="PTHR45913:SF22">
    <property type="entry name" value="SCAN BOX DOMAIN-CONTAINING PROTEIN"/>
    <property type="match status" value="1"/>
</dbReference>
<reference evidence="2" key="2">
    <citation type="submission" date="2017-10" db="EMBL/GenBank/DDBJ databases">
        <title>Ladona fulva Genome sequencing and assembly.</title>
        <authorList>
            <person name="Murali S."/>
            <person name="Richards S."/>
            <person name="Bandaranaike D."/>
            <person name="Bellair M."/>
            <person name="Blankenburg K."/>
            <person name="Chao H."/>
            <person name="Dinh H."/>
            <person name="Doddapaneni H."/>
            <person name="Dugan-Rocha S."/>
            <person name="Elkadiri S."/>
            <person name="Gnanaolivu R."/>
            <person name="Hernandez B."/>
            <person name="Skinner E."/>
            <person name="Javaid M."/>
            <person name="Lee S."/>
            <person name="Li M."/>
            <person name="Ming W."/>
            <person name="Munidasa M."/>
            <person name="Muniz J."/>
            <person name="Nguyen L."/>
            <person name="Hughes D."/>
            <person name="Osuji N."/>
            <person name="Pu L.-L."/>
            <person name="Puazo M."/>
            <person name="Qu C."/>
            <person name="Quiroz J."/>
            <person name="Raj R."/>
            <person name="Weissenberger G."/>
            <person name="Xin Y."/>
            <person name="Zou X."/>
            <person name="Han Y."/>
            <person name="Worley K."/>
            <person name="Muzny D."/>
            <person name="Gibbs R."/>
        </authorList>
    </citation>
    <scope>NUCLEOTIDE SEQUENCE</scope>
    <source>
        <strain evidence="2">Sampled in the wild</strain>
    </source>
</reference>
<dbReference type="InterPro" id="IPR036770">
    <property type="entry name" value="Ankyrin_rpt-contain_sf"/>
</dbReference>
<accession>A0A8K0P604</accession>
<dbReference type="OrthoDB" id="6627600at2759"/>
<dbReference type="EMBL" id="KZ308879">
    <property type="protein sequence ID" value="KAG8235101.1"/>
    <property type="molecule type" value="Genomic_DNA"/>
</dbReference>
<gene>
    <name evidence="2" type="ORF">J437_LFUL015528</name>
</gene>
<dbReference type="AlphaFoldDB" id="A0A8K0P604"/>
<name>A0A8K0P604_LADFU</name>
<evidence type="ECO:0000256" key="1">
    <source>
        <dbReference type="SAM" id="MobiDB-lite"/>
    </source>
</evidence>
<sequence length="406" mass="45665">MRNISLSNNTIQRRISDMSMDVKEQILSEIKASPFFPCKLVSPPIELKTTTKGKYVMEMISSFFESNGLQWKNLCGVCTDGAPAILRSRSGFQTKVKELPPQAKGTHCIIHRFALATKTLPKPLQEVLDSLVTIVNDIKSSALNTRSDDERDKLELEPAMNMLRSLILEGYDHILDAHTSNSSRDNQGSFRSRKTNILEVATESTYLPIISLLRSVPIFEERREWLHSAIRAGSLEHTQEILLATSDSFDDTLRDSSPPSLPTSPSLSNSPEDVKIDLHHQDWIPMELNSSEKFSSFLGPPALAVAKNRRSRCSMHIAVLCQQLEIARFIAHHFPQTLHVGDNLERTPLHYAMGIPSVDTFSQILIQAGAKRIVKDLTCVSQLSFTEREATELLLHQQVRDTKARR</sequence>
<dbReference type="SUPFAM" id="SSF48403">
    <property type="entry name" value="Ankyrin repeat"/>
    <property type="match status" value="1"/>
</dbReference>
<feature type="region of interest" description="Disordered" evidence="1">
    <location>
        <begin position="250"/>
        <end position="272"/>
    </location>
</feature>